<evidence type="ECO:0000256" key="5">
    <source>
        <dbReference type="ARBA" id="ARBA00022692"/>
    </source>
</evidence>
<evidence type="ECO:0000256" key="1">
    <source>
        <dbReference type="ARBA" id="ARBA00001947"/>
    </source>
</evidence>
<name>A0ABT8Y5N8_9SPHN</name>
<comment type="caution">
    <text evidence="13">The sequence shown here is derived from an EMBL/GenBank/DDBJ whole genome shotgun (WGS) entry which is preliminary data.</text>
</comment>
<dbReference type="InterPro" id="IPR001478">
    <property type="entry name" value="PDZ"/>
</dbReference>
<feature type="transmembrane region" description="Helical" evidence="11">
    <location>
        <begin position="342"/>
        <end position="360"/>
    </location>
</feature>
<dbReference type="InterPro" id="IPR041489">
    <property type="entry name" value="PDZ_6"/>
</dbReference>
<dbReference type="CDD" id="cd06163">
    <property type="entry name" value="S2P-M50_PDZ_RseP-like"/>
    <property type="match status" value="1"/>
</dbReference>
<evidence type="ECO:0000256" key="3">
    <source>
        <dbReference type="ARBA" id="ARBA00007931"/>
    </source>
</evidence>
<keyword evidence="4" id="KW-0645">Protease</keyword>
<dbReference type="NCBIfam" id="TIGR00054">
    <property type="entry name" value="RIP metalloprotease RseP"/>
    <property type="match status" value="1"/>
</dbReference>
<dbReference type="Pfam" id="PF02163">
    <property type="entry name" value="Peptidase_M50"/>
    <property type="match status" value="1"/>
</dbReference>
<gene>
    <name evidence="13" type="primary">rseP</name>
    <name evidence="13" type="ORF">Q4F19_01155</name>
</gene>
<evidence type="ECO:0000256" key="4">
    <source>
        <dbReference type="ARBA" id="ARBA00022670"/>
    </source>
</evidence>
<evidence type="ECO:0000259" key="12">
    <source>
        <dbReference type="SMART" id="SM00228"/>
    </source>
</evidence>
<dbReference type="Pfam" id="PF17820">
    <property type="entry name" value="PDZ_6"/>
    <property type="match status" value="1"/>
</dbReference>
<evidence type="ECO:0000256" key="6">
    <source>
        <dbReference type="ARBA" id="ARBA00022801"/>
    </source>
</evidence>
<feature type="domain" description="PDZ" evidence="12">
    <location>
        <begin position="130"/>
        <end position="198"/>
    </location>
</feature>
<dbReference type="GO" id="GO:0008237">
    <property type="term" value="F:metallopeptidase activity"/>
    <property type="evidence" value="ECO:0007669"/>
    <property type="project" value="UniProtKB-KW"/>
</dbReference>
<evidence type="ECO:0000256" key="10">
    <source>
        <dbReference type="ARBA" id="ARBA00023136"/>
    </source>
</evidence>
<comment type="similarity">
    <text evidence="3 11">Belongs to the peptidase M50B family.</text>
</comment>
<dbReference type="EC" id="3.4.24.-" evidence="11"/>
<feature type="transmembrane region" description="Helical" evidence="11">
    <location>
        <begin position="288"/>
        <end position="312"/>
    </location>
</feature>
<dbReference type="InterPro" id="IPR004387">
    <property type="entry name" value="Pept_M50_Zn"/>
</dbReference>
<keyword evidence="14" id="KW-1185">Reference proteome</keyword>
<keyword evidence="9 11" id="KW-0482">Metalloprotease</keyword>
<dbReference type="Gene3D" id="2.30.42.10">
    <property type="match status" value="1"/>
</dbReference>
<keyword evidence="10 11" id="KW-0472">Membrane</keyword>
<evidence type="ECO:0000313" key="13">
    <source>
        <dbReference type="EMBL" id="MDO6412980.1"/>
    </source>
</evidence>
<evidence type="ECO:0000256" key="11">
    <source>
        <dbReference type="RuleBase" id="RU362031"/>
    </source>
</evidence>
<dbReference type="EMBL" id="JAUOTP010000001">
    <property type="protein sequence ID" value="MDO6412980.1"/>
    <property type="molecule type" value="Genomic_DNA"/>
</dbReference>
<dbReference type="Proteomes" id="UP001169764">
    <property type="component" value="Unassembled WGS sequence"/>
</dbReference>
<reference evidence="13" key="1">
    <citation type="submission" date="2023-07" db="EMBL/GenBank/DDBJ databases">
        <authorList>
            <person name="Kim M."/>
        </authorList>
    </citation>
    <scope>NUCLEOTIDE SEQUENCE</scope>
    <source>
        <strain evidence="13">BIUV-7</strain>
    </source>
</reference>
<dbReference type="InterPro" id="IPR036034">
    <property type="entry name" value="PDZ_sf"/>
</dbReference>
<evidence type="ECO:0000313" key="14">
    <source>
        <dbReference type="Proteomes" id="UP001169764"/>
    </source>
</evidence>
<keyword evidence="7 11" id="KW-0862">Zinc</keyword>
<organism evidence="13 14">
    <name type="scientific">Sphingomonas natans</name>
    <dbReference type="NCBI Taxonomy" id="3063330"/>
    <lineage>
        <taxon>Bacteria</taxon>
        <taxon>Pseudomonadati</taxon>
        <taxon>Pseudomonadota</taxon>
        <taxon>Alphaproteobacteria</taxon>
        <taxon>Sphingomonadales</taxon>
        <taxon>Sphingomonadaceae</taxon>
        <taxon>Sphingomonas</taxon>
    </lineage>
</organism>
<dbReference type="SUPFAM" id="SSF50156">
    <property type="entry name" value="PDZ domain-like"/>
    <property type="match status" value="1"/>
</dbReference>
<evidence type="ECO:0000256" key="2">
    <source>
        <dbReference type="ARBA" id="ARBA00004141"/>
    </source>
</evidence>
<dbReference type="InterPro" id="IPR008915">
    <property type="entry name" value="Peptidase_M50"/>
</dbReference>
<keyword evidence="6 11" id="KW-0378">Hydrolase</keyword>
<keyword evidence="5 11" id="KW-0812">Transmembrane</keyword>
<proteinExistence type="inferred from homology"/>
<feature type="transmembrane region" description="Helical" evidence="11">
    <location>
        <begin position="6"/>
        <end position="24"/>
    </location>
</feature>
<dbReference type="PANTHER" id="PTHR42837:SF2">
    <property type="entry name" value="MEMBRANE METALLOPROTEASE ARASP2, CHLOROPLASTIC-RELATED"/>
    <property type="match status" value="1"/>
</dbReference>
<feature type="transmembrane region" description="Helical" evidence="11">
    <location>
        <begin position="110"/>
        <end position="135"/>
    </location>
</feature>
<keyword evidence="8 11" id="KW-1133">Transmembrane helix</keyword>
<evidence type="ECO:0000256" key="9">
    <source>
        <dbReference type="ARBA" id="ARBA00023049"/>
    </source>
</evidence>
<protein>
    <recommendedName>
        <fullName evidence="11">Zinc metalloprotease</fullName>
        <ecNumber evidence="11">3.4.24.-</ecNumber>
    </recommendedName>
</protein>
<accession>A0ABT8Y5N8</accession>
<dbReference type="CDD" id="cd23081">
    <property type="entry name" value="cpPDZ_EcRseP-like"/>
    <property type="match status" value="1"/>
</dbReference>
<comment type="subcellular location">
    <subcellularLocation>
        <location evidence="2">Membrane</location>
        <topology evidence="2">Multi-pass membrane protein</topology>
    </subcellularLocation>
</comment>
<keyword evidence="11" id="KW-0479">Metal-binding</keyword>
<sequence length="377" mass="40879">MMAVPNILLAIFGFIVVIGPLVFLHELGHYFVGRWFGVHAETFSIGMGREVTGWTDKRGTRWRVSLLPLGGYVKFAGDMGPAGRTDPAWQALPEAEKARTFQGKPLWQRFLIVLAGPLTNFLVAIAIFAGFFAFYGVPQTPALISGVVEKSAAAKAGILPGDRIVTIDGRAISRFEELAIYVSVRPATPMALEIERGGRTIAVSATPGVREVMDDLGNPQRMGLLGVTPGLPIYERRGPIGIVGAAVRETVQTVRTMVDVIGQIVTGRRPAQELGGPIQIARYSGETVSFGLIAIIHFMALISINLGFINLLPIPMLDGGHLLFYTIEGVFRRPLPERAHDWAFRSGLAMLLGFMVFVTFNDLGSLGLWRTLAGLIG</sequence>
<comment type="cofactor">
    <cofactor evidence="1 11">
        <name>Zn(2+)</name>
        <dbReference type="ChEBI" id="CHEBI:29105"/>
    </cofactor>
</comment>
<dbReference type="RefSeq" id="WP_303539307.1">
    <property type="nucleotide sequence ID" value="NZ_JAUOTP010000001.1"/>
</dbReference>
<dbReference type="SMART" id="SM00228">
    <property type="entry name" value="PDZ"/>
    <property type="match status" value="1"/>
</dbReference>
<evidence type="ECO:0000256" key="8">
    <source>
        <dbReference type="ARBA" id="ARBA00022989"/>
    </source>
</evidence>
<evidence type="ECO:0000256" key="7">
    <source>
        <dbReference type="ARBA" id="ARBA00022833"/>
    </source>
</evidence>
<dbReference type="PANTHER" id="PTHR42837">
    <property type="entry name" value="REGULATOR OF SIGMA-E PROTEASE RSEP"/>
    <property type="match status" value="1"/>
</dbReference>